<keyword evidence="5" id="KW-0598">Phosphotransferase system</keyword>
<keyword evidence="3 8" id="KW-0762">Sugar transport</keyword>
<dbReference type="Proteomes" id="UP001209666">
    <property type="component" value="Unassembled WGS sequence"/>
</dbReference>
<dbReference type="Pfam" id="PF00358">
    <property type="entry name" value="PTS_EIIA_1"/>
    <property type="match status" value="1"/>
</dbReference>
<evidence type="ECO:0000256" key="4">
    <source>
        <dbReference type="ARBA" id="ARBA00022679"/>
    </source>
</evidence>
<protein>
    <submittedName>
        <fullName evidence="8">PTS glucose transporter subunit IIA</fullName>
    </submittedName>
</protein>
<dbReference type="EMBL" id="JAOQKI010000026">
    <property type="protein sequence ID" value="MCU6718163.1"/>
    <property type="molecule type" value="Genomic_DNA"/>
</dbReference>
<sequence>MQLFKKHIENMIKEKQKGIDIYMVEKDKIYAPVSGKIIPLEEVEDAVFSQKIMGDGVGIEPVEGYLYAPVDGKISVVFPTGHVIGIESEDGAGIIMHVGIDTVELKGNGFEVFVEQGRKVKAGELLMKFDLSLIREKYKATVMVVVENSDTFTCQTTKSENVKAGEELLKLERV</sequence>
<comment type="caution">
    <text evidence="8">The sequence shown here is derived from an EMBL/GenBank/DDBJ whole genome shotgun (WGS) entry which is preliminary data.</text>
</comment>
<gene>
    <name evidence="8" type="ORF">OCV43_12975</name>
</gene>
<evidence type="ECO:0000313" key="8">
    <source>
        <dbReference type="EMBL" id="MCU6718163.1"/>
    </source>
</evidence>
<reference evidence="8 9" key="1">
    <citation type="journal article" date="2021" name="ISME Commun">
        <title>Automated analysis of genomic sequences facilitates high-throughput and comprehensive description of bacteria.</title>
        <authorList>
            <person name="Hitch T.C.A."/>
        </authorList>
    </citation>
    <scope>NUCLEOTIDE SEQUENCE [LARGE SCALE GENOMIC DNA]</scope>
    <source>
        <strain evidence="8 9">Sanger_19</strain>
    </source>
</reference>
<keyword evidence="6" id="KW-0418">Kinase</keyword>
<keyword evidence="9" id="KW-1185">Reference proteome</keyword>
<name>A0ABT2SGG8_9FIRM</name>
<proteinExistence type="predicted"/>
<evidence type="ECO:0000256" key="6">
    <source>
        <dbReference type="ARBA" id="ARBA00022777"/>
    </source>
</evidence>
<dbReference type="InterPro" id="IPR011055">
    <property type="entry name" value="Dup_hybrid_motif"/>
</dbReference>
<feature type="domain" description="PTS EIIA type-1" evidence="7">
    <location>
        <begin position="45"/>
        <end position="148"/>
    </location>
</feature>
<accession>A0ABT2SGG8</accession>
<keyword evidence="4" id="KW-0808">Transferase</keyword>
<dbReference type="PROSITE" id="PS00371">
    <property type="entry name" value="PTS_EIIA_TYPE_1_HIS"/>
    <property type="match status" value="1"/>
</dbReference>
<dbReference type="PANTHER" id="PTHR45008:SF1">
    <property type="entry name" value="PTS SYSTEM GLUCOSE-SPECIFIC EIIA COMPONENT"/>
    <property type="match status" value="1"/>
</dbReference>
<dbReference type="Gene3D" id="2.70.70.10">
    <property type="entry name" value="Glucose Permease (Domain IIA)"/>
    <property type="match status" value="1"/>
</dbReference>
<dbReference type="PROSITE" id="PS51093">
    <property type="entry name" value="PTS_EIIA_TYPE_1"/>
    <property type="match status" value="1"/>
</dbReference>
<dbReference type="RefSeq" id="WP_242986312.1">
    <property type="nucleotide sequence ID" value="NZ_JAOQKI010000026.1"/>
</dbReference>
<evidence type="ECO:0000256" key="5">
    <source>
        <dbReference type="ARBA" id="ARBA00022683"/>
    </source>
</evidence>
<dbReference type="SUPFAM" id="SSF51261">
    <property type="entry name" value="Duplicated hybrid motif"/>
    <property type="match status" value="1"/>
</dbReference>
<organism evidence="8 9">
    <name type="scientific">Roseburia amylophila</name>
    <dbReference type="NCBI Taxonomy" id="2981794"/>
    <lineage>
        <taxon>Bacteria</taxon>
        <taxon>Bacillati</taxon>
        <taxon>Bacillota</taxon>
        <taxon>Clostridia</taxon>
        <taxon>Lachnospirales</taxon>
        <taxon>Lachnospiraceae</taxon>
        <taxon>Roseburia</taxon>
    </lineage>
</organism>
<evidence type="ECO:0000259" key="7">
    <source>
        <dbReference type="PROSITE" id="PS51093"/>
    </source>
</evidence>
<evidence type="ECO:0000256" key="3">
    <source>
        <dbReference type="ARBA" id="ARBA00022597"/>
    </source>
</evidence>
<dbReference type="InterPro" id="IPR001127">
    <property type="entry name" value="PTS_EIIA_1_perm"/>
</dbReference>
<evidence type="ECO:0000256" key="2">
    <source>
        <dbReference type="ARBA" id="ARBA00022448"/>
    </source>
</evidence>
<comment type="subcellular location">
    <subcellularLocation>
        <location evidence="1">Cytoplasm</location>
    </subcellularLocation>
</comment>
<dbReference type="InterPro" id="IPR050890">
    <property type="entry name" value="PTS_EIIA_component"/>
</dbReference>
<dbReference type="PANTHER" id="PTHR45008">
    <property type="entry name" value="PTS SYSTEM GLUCOSE-SPECIFIC EIIA COMPONENT"/>
    <property type="match status" value="1"/>
</dbReference>
<evidence type="ECO:0000313" key="9">
    <source>
        <dbReference type="Proteomes" id="UP001209666"/>
    </source>
</evidence>
<evidence type="ECO:0000256" key="1">
    <source>
        <dbReference type="ARBA" id="ARBA00004496"/>
    </source>
</evidence>
<dbReference type="NCBIfam" id="TIGR00830">
    <property type="entry name" value="PTBA"/>
    <property type="match status" value="1"/>
</dbReference>
<keyword evidence="2" id="KW-0813">Transport</keyword>